<evidence type="ECO:0000256" key="3">
    <source>
        <dbReference type="ARBA" id="ARBA00022452"/>
    </source>
</evidence>
<dbReference type="Proteomes" id="UP000198635">
    <property type="component" value="Unassembled WGS sequence"/>
</dbReference>
<evidence type="ECO:0000256" key="6">
    <source>
        <dbReference type="ARBA" id="ARBA00023136"/>
    </source>
</evidence>
<dbReference type="GO" id="GO:0009279">
    <property type="term" value="C:cell outer membrane"/>
    <property type="evidence" value="ECO:0007669"/>
    <property type="project" value="UniProtKB-SubCell"/>
</dbReference>
<dbReference type="InterPro" id="IPR045584">
    <property type="entry name" value="Pilin-like"/>
</dbReference>
<gene>
    <name evidence="10" type="ORF">SAMN04488082_111106</name>
</gene>
<keyword evidence="3" id="KW-1134">Transmembrane beta strand</keyword>
<dbReference type="InterPro" id="IPR005594">
    <property type="entry name" value="YadA_C"/>
</dbReference>
<evidence type="ECO:0000313" key="10">
    <source>
        <dbReference type="EMBL" id="SFK00303.1"/>
    </source>
</evidence>
<dbReference type="SUPFAM" id="SSF54523">
    <property type="entry name" value="Pili subunits"/>
    <property type="match status" value="1"/>
</dbReference>
<dbReference type="RefSeq" id="WP_177193142.1">
    <property type="nucleotide sequence ID" value="NZ_FORX01000011.1"/>
</dbReference>
<dbReference type="Gene3D" id="3.30.1300.30">
    <property type="entry name" value="GSPII I/J protein-like"/>
    <property type="match status" value="1"/>
</dbReference>
<proteinExistence type="predicted"/>
<keyword evidence="11" id="KW-1185">Reference proteome</keyword>
<feature type="signal peptide" evidence="8">
    <location>
        <begin position="1"/>
        <end position="29"/>
    </location>
</feature>
<evidence type="ECO:0000256" key="8">
    <source>
        <dbReference type="SAM" id="SignalP"/>
    </source>
</evidence>
<keyword evidence="6" id="KW-0472">Membrane</keyword>
<feature type="chain" id="PRO_5011727715" evidence="8">
    <location>
        <begin position="30"/>
        <end position="479"/>
    </location>
</feature>
<sequence length="479" mass="48429">MQVFMKKRVRFFFVTFLLLIFVLVGNAYAADTDYTFPNITNPGSISGVESLSVDGTTTLTGETKINVSGTATTTIGNQSSAVNILGGTNTIGNVGSSVNTLNGSTNTLNATAQNAITGGTGNAITSVTGNNAITAVTGNNVMSALGVNGENRLEANAATGTNSIEAKRNNIGVGTTNSTNTIGNTFAGTTVDLKGGNSHVAVQQGSASIGSGTNGLTTTSTASTLGTDAATLNTQLNGVGDEASRANLAGASYVNRLEGDTLINGNTFINGRLVYTSNTVATTSVNSGTSILPSAGKTSGHMTIVNKDQIAPHAVVDGNGRIAIANGPATEASSAMTLTNGMGNTHGMVITERKTVISGGTQSTSLTLDDRGATFGKSSNGDPVRVTGVADGKSRWDAVNYGQLNRGVAIAASMATIPQVEQDKTFSLGAGTGYYGDETGIAIGGSVRLSPNTVMKAAASFSPTEFDNAAFSAGFAYSW</sequence>
<name>A0A1I3VZC6_9BACT</name>
<dbReference type="AlphaFoldDB" id="A0A1I3VZC6"/>
<evidence type="ECO:0000256" key="1">
    <source>
        <dbReference type="ARBA" id="ARBA00004241"/>
    </source>
</evidence>
<organism evidence="10 11">
    <name type="scientific">Desulfomicrobium apsheronum</name>
    <dbReference type="NCBI Taxonomy" id="52560"/>
    <lineage>
        <taxon>Bacteria</taxon>
        <taxon>Pseudomonadati</taxon>
        <taxon>Thermodesulfobacteriota</taxon>
        <taxon>Desulfovibrionia</taxon>
        <taxon>Desulfovibrionales</taxon>
        <taxon>Desulfomicrobiaceae</taxon>
        <taxon>Desulfomicrobium</taxon>
    </lineage>
</organism>
<dbReference type="GO" id="GO:0009986">
    <property type="term" value="C:cell surface"/>
    <property type="evidence" value="ECO:0007669"/>
    <property type="project" value="UniProtKB-SubCell"/>
</dbReference>
<evidence type="ECO:0000256" key="7">
    <source>
        <dbReference type="ARBA" id="ARBA00023237"/>
    </source>
</evidence>
<keyword evidence="7" id="KW-0998">Cell outer membrane</keyword>
<keyword evidence="4" id="KW-0812">Transmembrane</keyword>
<evidence type="ECO:0000256" key="4">
    <source>
        <dbReference type="ARBA" id="ARBA00022692"/>
    </source>
</evidence>
<feature type="domain" description="Trimeric autotransporter adhesin YadA-like C-terminal membrane anchor" evidence="9">
    <location>
        <begin position="418"/>
        <end position="479"/>
    </location>
</feature>
<accession>A0A1I3VZC6</accession>
<evidence type="ECO:0000259" key="9">
    <source>
        <dbReference type="Pfam" id="PF03895"/>
    </source>
</evidence>
<dbReference type="EMBL" id="FORX01000011">
    <property type="protein sequence ID" value="SFK00303.1"/>
    <property type="molecule type" value="Genomic_DNA"/>
</dbReference>
<comment type="subcellular location">
    <subcellularLocation>
        <location evidence="2">Cell outer membrane</location>
    </subcellularLocation>
    <subcellularLocation>
        <location evidence="1">Cell surface</location>
    </subcellularLocation>
</comment>
<evidence type="ECO:0000256" key="5">
    <source>
        <dbReference type="ARBA" id="ARBA00022729"/>
    </source>
</evidence>
<evidence type="ECO:0000256" key="2">
    <source>
        <dbReference type="ARBA" id="ARBA00004442"/>
    </source>
</evidence>
<evidence type="ECO:0000313" key="11">
    <source>
        <dbReference type="Proteomes" id="UP000198635"/>
    </source>
</evidence>
<dbReference type="Pfam" id="PF03895">
    <property type="entry name" value="YadA_anchor"/>
    <property type="match status" value="1"/>
</dbReference>
<keyword evidence="5 8" id="KW-0732">Signal</keyword>
<protein>
    <submittedName>
        <fullName evidence="10">YadA-like C-terminal region</fullName>
    </submittedName>
</protein>
<reference evidence="11" key="1">
    <citation type="submission" date="2016-10" db="EMBL/GenBank/DDBJ databases">
        <authorList>
            <person name="Varghese N."/>
            <person name="Submissions S."/>
        </authorList>
    </citation>
    <scope>NUCLEOTIDE SEQUENCE [LARGE SCALE GENOMIC DNA]</scope>
    <source>
        <strain evidence="11">DSM 5918</strain>
    </source>
</reference>